<dbReference type="InterPro" id="IPR043502">
    <property type="entry name" value="DNA/RNA_pol_sf"/>
</dbReference>
<evidence type="ECO:0000313" key="5">
    <source>
        <dbReference type="EMBL" id="APG78171.1"/>
    </source>
</evidence>
<dbReference type="GO" id="GO:0003723">
    <property type="term" value="F:RNA binding"/>
    <property type="evidence" value="ECO:0007669"/>
    <property type="project" value="InterPro"/>
</dbReference>
<feature type="domain" description="RNA-directed RNA polymerase C-terminal" evidence="4">
    <location>
        <begin position="150"/>
        <end position="346"/>
    </location>
</feature>
<keyword evidence="1" id="KW-0808">Transferase</keyword>
<protein>
    <submittedName>
        <fullName evidence="5">RdRp</fullName>
    </submittedName>
</protein>
<dbReference type="SUPFAM" id="SSF56672">
    <property type="entry name" value="DNA/RNA polymerases"/>
    <property type="match status" value="1"/>
</dbReference>
<proteinExistence type="predicted"/>
<evidence type="ECO:0000259" key="4">
    <source>
        <dbReference type="Pfam" id="PF00680"/>
    </source>
</evidence>
<dbReference type="GO" id="GO:0006351">
    <property type="term" value="P:DNA-templated transcription"/>
    <property type="evidence" value="ECO:0007669"/>
    <property type="project" value="InterPro"/>
</dbReference>
<name>A0A1L3KL80_9VIRU</name>
<sequence length="473" mass="53149">MTSDIVQIYLGKGVVIAEKVFTTKTGAMPFQNYHTNVGHNTYANDQATLDDGTPIQDYVLSLAKSLDLENMPYLPCVMFGRDQSSGFEYKHDSTGKVTPMEFKPNKASVVTGTSRPGNMHMSKVLFPTISYVQENSFLFSGYLNSDNLKDRMHELLDRTKKEGLVLVNLDFSTFDNTMSPELLHEAHECWKLMVKETNGEGRSIMDAAERWCANMVRLKWLSEAEAKGEGPINLKVDEGGFRYNGLKSGIVTTNFIGGMANALAVTYAQLKLYNDATAMINKLLYKDKFVMGDDDLTWLKSYEDKAHIEEMLLGDLGMVVNPDKGEDGPFFLQNSLNKEGNMVTPSPRVISKCFWVERTKGLGPYAWTMATWMKLYVISENPEYGDVIRLIAEYDEMKLGTLSPEGKRLTASEFASNLKKESEEQDLTTQERLWDGDPQKVGAFDDEGNGHSEWITLMFNDMVEHLGSSDVKS</sequence>
<organism evidence="5">
    <name type="scientific">Beihai picobirna-like virus 2</name>
    <dbReference type="NCBI Taxonomy" id="1922519"/>
    <lineage>
        <taxon>Viruses</taxon>
        <taxon>Riboviria</taxon>
    </lineage>
</organism>
<dbReference type="GO" id="GO:0003968">
    <property type="term" value="F:RNA-directed RNA polymerase activity"/>
    <property type="evidence" value="ECO:0007669"/>
    <property type="project" value="InterPro"/>
</dbReference>
<dbReference type="Pfam" id="PF00680">
    <property type="entry name" value="RdRP_1"/>
    <property type="match status" value="1"/>
</dbReference>
<keyword evidence="2" id="KW-0548">Nucleotidyltransferase</keyword>
<reference evidence="5" key="1">
    <citation type="journal article" date="2016" name="Nature">
        <title>Redefining the invertebrate RNA virosphere.</title>
        <authorList>
            <person name="Shi M."/>
            <person name="Lin X.D."/>
            <person name="Tian J.H."/>
            <person name="Chen L.J."/>
            <person name="Chen X."/>
            <person name="Li C.X."/>
            <person name="Qin X.C."/>
            <person name="Li J."/>
            <person name="Cao J.P."/>
            <person name="Eden J.S."/>
            <person name="Buchmann J."/>
            <person name="Wang W."/>
            <person name="Xu J."/>
            <person name="Holmes E.C."/>
            <person name="Zhang Y.Z."/>
        </authorList>
    </citation>
    <scope>NUCLEOTIDE SEQUENCE</scope>
    <source>
        <strain evidence="5">BHJJX66797</strain>
    </source>
</reference>
<keyword evidence="3" id="KW-0693">Viral RNA replication</keyword>
<evidence type="ECO:0000256" key="1">
    <source>
        <dbReference type="ARBA" id="ARBA00022679"/>
    </source>
</evidence>
<dbReference type="InterPro" id="IPR001205">
    <property type="entry name" value="RNA-dir_pol_C"/>
</dbReference>
<evidence type="ECO:0000256" key="3">
    <source>
        <dbReference type="ARBA" id="ARBA00022953"/>
    </source>
</evidence>
<accession>A0A1L3KL80</accession>
<dbReference type="EMBL" id="KX884061">
    <property type="protein sequence ID" value="APG78171.1"/>
    <property type="molecule type" value="Genomic_RNA"/>
</dbReference>
<evidence type="ECO:0000256" key="2">
    <source>
        <dbReference type="ARBA" id="ARBA00022695"/>
    </source>
</evidence>